<proteinExistence type="predicted"/>
<dbReference type="AlphaFoldDB" id="A0A6P8K2B7"/>
<gene>
    <name evidence="3" type="primary">LOC117140055</name>
</gene>
<accession>A0A6P8K2B7</accession>
<name>A0A6P8K2B7_DROMA</name>
<dbReference type="GeneID" id="117140055"/>
<dbReference type="RefSeq" id="XP_033158684.1">
    <property type="nucleotide sequence ID" value="XM_033302793.1"/>
</dbReference>
<evidence type="ECO:0000313" key="2">
    <source>
        <dbReference type="Proteomes" id="UP000515162"/>
    </source>
</evidence>
<protein>
    <submittedName>
        <fullName evidence="3">Uncharacterized protein LOC117140055</fullName>
    </submittedName>
</protein>
<feature type="region of interest" description="Disordered" evidence="1">
    <location>
        <begin position="95"/>
        <end position="119"/>
    </location>
</feature>
<dbReference type="Proteomes" id="UP000515162">
    <property type="component" value="Chromosome 3L"/>
</dbReference>
<organism evidence="2 3">
    <name type="scientific">Drosophila mauritiana</name>
    <name type="common">Fruit fly</name>
    <dbReference type="NCBI Taxonomy" id="7226"/>
    <lineage>
        <taxon>Eukaryota</taxon>
        <taxon>Metazoa</taxon>
        <taxon>Ecdysozoa</taxon>
        <taxon>Arthropoda</taxon>
        <taxon>Hexapoda</taxon>
        <taxon>Insecta</taxon>
        <taxon>Pterygota</taxon>
        <taxon>Neoptera</taxon>
        <taxon>Endopterygota</taxon>
        <taxon>Diptera</taxon>
        <taxon>Brachycera</taxon>
        <taxon>Muscomorpha</taxon>
        <taxon>Ephydroidea</taxon>
        <taxon>Drosophilidae</taxon>
        <taxon>Drosophila</taxon>
        <taxon>Sophophora</taxon>
    </lineage>
</organism>
<feature type="compositionally biased region" description="Low complexity" evidence="1">
    <location>
        <begin position="96"/>
        <end position="119"/>
    </location>
</feature>
<evidence type="ECO:0000313" key="3">
    <source>
        <dbReference type="RefSeq" id="XP_033158684.1"/>
    </source>
</evidence>
<evidence type="ECO:0000256" key="1">
    <source>
        <dbReference type="SAM" id="MobiDB-lite"/>
    </source>
</evidence>
<sequence>MSASTPSISRATYCSTFDRDMDRRIEQLERLLDKEFRKSNQLFMDRLLNYKLDRDNLPEDTPLPIYLAHREPRSLSPPSRWDAIKESRKLVSLPEAASASAAAATTTTATPATPATAAT</sequence>
<reference evidence="3" key="1">
    <citation type="submission" date="2025-08" db="UniProtKB">
        <authorList>
            <consortium name="RefSeq"/>
        </authorList>
    </citation>
    <scope>IDENTIFICATION</scope>
    <source>
        <strain evidence="3">Mau12</strain>
        <tissue evidence="3">Whole Body</tissue>
    </source>
</reference>
<keyword evidence="2" id="KW-1185">Reference proteome</keyword>